<comment type="caution">
    <text evidence="3">The sequence shown here is derived from an EMBL/GenBank/DDBJ whole genome shotgun (WGS) entry which is preliminary data.</text>
</comment>
<dbReference type="PANTHER" id="PTHR40254:SF1">
    <property type="entry name" value="BLR0577 PROTEIN"/>
    <property type="match status" value="1"/>
</dbReference>
<keyword evidence="1" id="KW-0812">Transmembrane</keyword>
<feature type="domain" description="FAD-dependent urate hydroxylase HpyO/Asp monooxygenase CreE-like FAD/NAD(P)-binding" evidence="2">
    <location>
        <begin position="8"/>
        <end position="169"/>
    </location>
</feature>
<evidence type="ECO:0000256" key="1">
    <source>
        <dbReference type="SAM" id="Phobius"/>
    </source>
</evidence>
<gene>
    <name evidence="3" type="ORF">E0F88_15975</name>
</gene>
<dbReference type="InterPro" id="IPR052189">
    <property type="entry name" value="L-asp_N-monooxygenase_NS-form"/>
</dbReference>
<dbReference type="Proteomes" id="UP000294850">
    <property type="component" value="Unassembled WGS sequence"/>
</dbReference>
<dbReference type="InterPro" id="IPR038732">
    <property type="entry name" value="HpyO/CreE_NAD-binding"/>
</dbReference>
<dbReference type="InterPro" id="IPR036188">
    <property type="entry name" value="FAD/NAD-bd_sf"/>
</dbReference>
<dbReference type="EMBL" id="SMFL01000005">
    <property type="protein sequence ID" value="TDE14684.1"/>
    <property type="molecule type" value="Genomic_DNA"/>
</dbReference>
<evidence type="ECO:0000259" key="2">
    <source>
        <dbReference type="Pfam" id="PF13454"/>
    </source>
</evidence>
<sequence>MSLLNITIVGGGACGISAFIEFFLQLRIAQLHKKISVTIIEENKEVGKGLAFGTKQPGHILNTQADLMGIHFTEPAHFSDWLKEHDERIGHEVVDNQGEFNAFTTRRLYGDYLKEQFEHYFKLAKNEGMQVEVIRARAVSVSEKKQGYEIVLSDNKTHQCDYLVLSPGTPVADNYPKLEGKENYFGSPWPSAPILEIPTDEDVAILGSSLSAIDAVMTLTDNDHQGKITLYSLDGLMPRVQAEDPSDYRCKILTVSNLHKIQREKLRNPTVKEMLRLFMQEAELHDGKKIDWDATDRTGKSAKQLLKKDIEVARNGGDALMNVPLALRYESSEMWKMLDETEKLKFKKWVGNQWNTNRHCMPLVNAERVEKLFSTKQLRVNSDLTDVQFDTKSGHFNLVHDDKTTSEKYLINATGPASAVKDMKSELIQNLSASGMIEAEKAGGIKIHTETMQVMRKGKTCHNLYALGHITNGLLLDVNAVWFNVKTIGNLSRHLINNLTLESTI</sequence>
<reference evidence="3 4" key="1">
    <citation type="submission" date="2019-03" db="EMBL/GenBank/DDBJ databases">
        <title>Dyadobacter AR-3-6 sp. nov., isolated from arctic soil.</title>
        <authorList>
            <person name="Chaudhary D.K."/>
        </authorList>
    </citation>
    <scope>NUCLEOTIDE SEQUENCE [LARGE SCALE GENOMIC DNA]</scope>
    <source>
        <strain evidence="3 4">AR-3-6</strain>
    </source>
</reference>
<keyword evidence="1" id="KW-1133">Transmembrane helix</keyword>
<dbReference type="SUPFAM" id="SSF51905">
    <property type="entry name" value="FAD/NAD(P)-binding domain"/>
    <property type="match status" value="1"/>
</dbReference>
<evidence type="ECO:0000313" key="3">
    <source>
        <dbReference type="EMBL" id="TDE14684.1"/>
    </source>
</evidence>
<evidence type="ECO:0000313" key="4">
    <source>
        <dbReference type="Proteomes" id="UP000294850"/>
    </source>
</evidence>
<dbReference type="Pfam" id="PF13454">
    <property type="entry name" value="NAD_binding_9"/>
    <property type="match status" value="1"/>
</dbReference>
<keyword evidence="4" id="KW-1185">Reference proteome</keyword>
<dbReference type="AlphaFoldDB" id="A0A4R5DQY3"/>
<dbReference type="OrthoDB" id="6309046at2"/>
<organism evidence="3 4">
    <name type="scientific">Dyadobacter psychrotolerans</name>
    <dbReference type="NCBI Taxonomy" id="2541721"/>
    <lineage>
        <taxon>Bacteria</taxon>
        <taxon>Pseudomonadati</taxon>
        <taxon>Bacteroidota</taxon>
        <taxon>Cytophagia</taxon>
        <taxon>Cytophagales</taxon>
        <taxon>Spirosomataceae</taxon>
        <taxon>Dyadobacter</taxon>
    </lineage>
</organism>
<dbReference type="Gene3D" id="3.50.50.60">
    <property type="entry name" value="FAD/NAD(P)-binding domain"/>
    <property type="match status" value="1"/>
</dbReference>
<accession>A0A4R5DQY3</accession>
<name>A0A4R5DQY3_9BACT</name>
<proteinExistence type="predicted"/>
<dbReference type="RefSeq" id="WP_131959267.1">
    <property type="nucleotide sequence ID" value="NZ_SMFL01000005.1"/>
</dbReference>
<dbReference type="PANTHER" id="PTHR40254">
    <property type="entry name" value="BLR0577 PROTEIN"/>
    <property type="match status" value="1"/>
</dbReference>
<protein>
    <recommendedName>
        <fullName evidence="2">FAD-dependent urate hydroxylase HpyO/Asp monooxygenase CreE-like FAD/NAD(P)-binding domain-containing protein</fullName>
    </recommendedName>
</protein>
<feature type="transmembrane region" description="Helical" evidence="1">
    <location>
        <begin position="6"/>
        <end position="24"/>
    </location>
</feature>
<keyword evidence="1" id="KW-0472">Membrane</keyword>